<evidence type="ECO:0000256" key="1">
    <source>
        <dbReference type="SAM" id="Phobius"/>
    </source>
</evidence>
<dbReference type="EMBL" id="ATFQ01000001">
    <property type="protein sequence ID" value="EPQ25600.1"/>
    <property type="molecule type" value="Genomic_DNA"/>
</dbReference>
<keyword evidence="1" id="KW-0812">Transmembrane</keyword>
<reference evidence="2 3" key="1">
    <citation type="journal article" date="2013" name="Genome Announc.">
        <title>Genome Sequence of an Epidemic Isolate of Mycobacterium abscessus subsp. bolletii from Rio de Janeiro, Brazil.</title>
        <authorList>
            <person name="Davidson R.M."/>
            <person name="Reynolds P.R."/>
            <person name="Farias-Hesson E."/>
            <person name="Duarte R.S."/>
            <person name="Jackson M."/>
            <person name="Strong M."/>
        </authorList>
    </citation>
    <scope>NUCLEOTIDE SEQUENCE [LARGE SCALE GENOMIC DNA]</scope>
    <source>
        <strain evidence="2 3">CRM-0020</strain>
    </source>
</reference>
<evidence type="ECO:0000313" key="3">
    <source>
        <dbReference type="Proteomes" id="UP000014969"/>
    </source>
</evidence>
<evidence type="ECO:0008006" key="4">
    <source>
        <dbReference type="Google" id="ProtNLM"/>
    </source>
</evidence>
<dbReference type="AlphaFoldDB" id="A0A829I250"/>
<accession>A0A829I250</accession>
<keyword evidence="1" id="KW-1133">Transmembrane helix</keyword>
<sequence length="99" mass="10938">MRLFGWLRRLRGLLWNLGLLCLLLLAELFVTLLWRLLLRGLIVGICLPRPLRIGSGGLVIGDLRAVSGLLGLLGSLLCALLGWNLLGPRRTRVVNAYPV</sequence>
<name>A0A829I250_9MYCO</name>
<comment type="caution">
    <text evidence="2">The sequence shown here is derived from an EMBL/GenBank/DDBJ whole genome shotgun (WGS) entry which is preliminary data.</text>
</comment>
<protein>
    <recommendedName>
        <fullName evidence="4">Transmembrane protein</fullName>
    </recommendedName>
</protein>
<gene>
    <name evidence="2" type="ORF">J108_00210</name>
</gene>
<feature type="transmembrane region" description="Helical" evidence="1">
    <location>
        <begin position="12"/>
        <end position="34"/>
    </location>
</feature>
<organism evidence="2 3">
    <name type="scientific">Mycobacteroides abscessus subsp. bolletii CRM-0020</name>
    <dbReference type="NCBI Taxonomy" id="1306401"/>
    <lineage>
        <taxon>Bacteria</taxon>
        <taxon>Bacillati</taxon>
        <taxon>Actinomycetota</taxon>
        <taxon>Actinomycetes</taxon>
        <taxon>Mycobacteriales</taxon>
        <taxon>Mycobacteriaceae</taxon>
        <taxon>Mycobacteroides</taxon>
        <taxon>Mycobacteroides abscessus</taxon>
    </lineage>
</organism>
<proteinExistence type="predicted"/>
<keyword evidence="1" id="KW-0472">Membrane</keyword>
<dbReference type="Proteomes" id="UP000014969">
    <property type="component" value="Unassembled WGS sequence"/>
</dbReference>
<evidence type="ECO:0000313" key="2">
    <source>
        <dbReference type="EMBL" id="EPQ25600.1"/>
    </source>
</evidence>
<feature type="transmembrane region" description="Helical" evidence="1">
    <location>
        <begin position="65"/>
        <end position="86"/>
    </location>
</feature>